<dbReference type="OrthoDB" id="1117814at2"/>
<dbReference type="RefSeq" id="WP_057783123.1">
    <property type="nucleotide sequence ID" value="NZ_JAGGJQ010000002.1"/>
</dbReference>
<dbReference type="AlphaFoldDB" id="A0A9X0YLL2"/>
<evidence type="ECO:0000313" key="3">
    <source>
        <dbReference type="Proteomes" id="UP001138672"/>
    </source>
</evidence>
<reference evidence="1" key="1">
    <citation type="submission" date="2021-03" db="EMBL/GenBank/DDBJ databases">
        <title>Genomic Encyclopedia of Type Strains, Phase IV (KMG-IV): sequencing the most valuable type-strain genomes for metagenomic binning, comparative biology and taxonomic classification.</title>
        <authorList>
            <person name="Goeker M."/>
        </authorList>
    </citation>
    <scope>NUCLEOTIDE SEQUENCE</scope>
    <source>
        <strain evidence="1">DSM 15523</strain>
        <strain evidence="2 4">DSM 16476</strain>
    </source>
</reference>
<gene>
    <name evidence="1" type="ORF">J2Z56_001044</name>
    <name evidence="2" type="ORF">J2Z57_000337</name>
</gene>
<protein>
    <recommendedName>
        <fullName evidence="5">Nucleotidyltransferase</fullName>
    </recommendedName>
</protein>
<evidence type="ECO:0000313" key="2">
    <source>
        <dbReference type="EMBL" id="MDQ0333915.1"/>
    </source>
</evidence>
<keyword evidence="4" id="KW-1185">Reference proteome</keyword>
<dbReference type="Proteomes" id="UP001231587">
    <property type="component" value="Unassembled WGS sequence"/>
</dbReference>
<dbReference type="Proteomes" id="UP001138672">
    <property type="component" value="Unassembled WGS sequence"/>
</dbReference>
<evidence type="ECO:0000313" key="1">
    <source>
        <dbReference type="EMBL" id="MBP1839138.1"/>
    </source>
</evidence>
<dbReference type="Pfam" id="PF14907">
    <property type="entry name" value="NTP_transf_5"/>
    <property type="match status" value="1"/>
</dbReference>
<evidence type="ECO:0000313" key="4">
    <source>
        <dbReference type="Proteomes" id="UP001231587"/>
    </source>
</evidence>
<sequence>MSPTEDTLTQISRLISFNSDDVSLKNDILNNKLNWDNIVKIGSKHLIIPTIFIRLKSKKLLTYLPKDLQAYLKYIYDLNEERNLALLKEVTLINAWFNAENIEHVFLKGAAMIASNYYEAIGERMLGDIDVIVPKNQSEKAFQLLIEKGYSFAKEPKINPKYFEDKHLLRLASKNYIGAVEIHFKLLDKEQKDLKPKDVLKDKQFVEESNIPIPSVKHLILHNILNFQINDLGSYYNFIGLKNSFDTLVLWPRLPKVKHKQILQNKHVRNNLNLGSIYFKDLPKLNKSLRLRYHAKMYQLKNESNTFNFWHYKTLAYLDFSKLILHRTWFFIINKNYRKDILNDQERIKAFIKSKL</sequence>
<dbReference type="InterPro" id="IPR039498">
    <property type="entry name" value="NTP_transf_5"/>
</dbReference>
<dbReference type="EMBL" id="JAUSUU010000001">
    <property type="protein sequence ID" value="MDQ0333915.1"/>
    <property type="molecule type" value="Genomic_DNA"/>
</dbReference>
<proteinExistence type="predicted"/>
<organism evidence="1 3">
    <name type="scientific">Formosa algae</name>
    <dbReference type="NCBI Taxonomy" id="225843"/>
    <lineage>
        <taxon>Bacteria</taxon>
        <taxon>Pseudomonadati</taxon>
        <taxon>Bacteroidota</taxon>
        <taxon>Flavobacteriia</taxon>
        <taxon>Flavobacteriales</taxon>
        <taxon>Flavobacteriaceae</taxon>
        <taxon>Formosa</taxon>
    </lineage>
</organism>
<name>A0A9X0YLL2_9FLAO</name>
<accession>A0A9X0YLL2</accession>
<dbReference type="EMBL" id="JAGGJQ010000002">
    <property type="protein sequence ID" value="MBP1839138.1"/>
    <property type="molecule type" value="Genomic_DNA"/>
</dbReference>
<comment type="caution">
    <text evidence="1">The sequence shown here is derived from an EMBL/GenBank/DDBJ whole genome shotgun (WGS) entry which is preliminary data.</text>
</comment>
<evidence type="ECO:0008006" key="5">
    <source>
        <dbReference type="Google" id="ProtNLM"/>
    </source>
</evidence>